<dbReference type="InterPro" id="IPR027417">
    <property type="entry name" value="P-loop_NTPase"/>
</dbReference>
<organism evidence="12 13">
    <name type="scientific">Cohnella nanjingensis</name>
    <dbReference type="NCBI Taxonomy" id="1387779"/>
    <lineage>
        <taxon>Bacteria</taxon>
        <taxon>Bacillati</taxon>
        <taxon>Bacillota</taxon>
        <taxon>Bacilli</taxon>
        <taxon>Bacillales</taxon>
        <taxon>Paenibacillaceae</taxon>
        <taxon>Cohnella</taxon>
    </lineage>
</organism>
<evidence type="ECO:0000256" key="3">
    <source>
        <dbReference type="ARBA" id="ARBA00022475"/>
    </source>
</evidence>
<gene>
    <name evidence="12" type="ORF">H7C19_09525</name>
</gene>
<keyword evidence="6 12" id="KW-0067">ATP-binding</keyword>
<dbReference type="PANTHER" id="PTHR24221:SF654">
    <property type="entry name" value="ATP-BINDING CASSETTE SUB-FAMILY B MEMBER 6"/>
    <property type="match status" value="1"/>
</dbReference>
<dbReference type="InterPro" id="IPR039421">
    <property type="entry name" value="Type_1_exporter"/>
</dbReference>
<dbReference type="Gene3D" id="3.40.50.300">
    <property type="entry name" value="P-loop containing nucleotide triphosphate hydrolases"/>
    <property type="match status" value="1"/>
</dbReference>
<dbReference type="InterPro" id="IPR003439">
    <property type="entry name" value="ABC_transporter-like_ATP-bd"/>
</dbReference>
<evidence type="ECO:0000256" key="7">
    <source>
        <dbReference type="ARBA" id="ARBA00022989"/>
    </source>
</evidence>
<dbReference type="FunFam" id="3.40.50.300:FF:000221">
    <property type="entry name" value="Multidrug ABC transporter ATP-binding protein"/>
    <property type="match status" value="1"/>
</dbReference>
<keyword evidence="5" id="KW-0547">Nucleotide-binding</keyword>
<keyword evidence="7 9" id="KW-1133">Transmembrane helix</keyword>
<dbReference type="AlphaFoldDB" id="A0A7X0VEE4"/>
<name>A0A7X0VEE4_9BACL</name>
<proteinExistence type="predicted"/>
<dbReference type="PANTHER" id="PTHR24221">
    <property type="entry name" value="ATP-BINDING CASSETTE SUB-FAMILY B"/>
    <property type="match status" value="1"/>
</dbReference>
<feature type="transmembrane region" description="Helical" evidence="9">
    <location>
        <begin position="56"/>
        <end position="76"/>
    </location>
</feature>
<dbReference type="InterPro" id="IPR036640">
    <property type="entry name" value="ABC1_TM_sf"/>
</dbReference>
<accession>A0A7X0VEE4</accession>
<sequence>MKRLLTYILPWKRSYFTGSIVVSVSSYCENMIMALLLGRVLGAVATGSFQKAKSDIILYAVLYLLILLIVAIGKGISNRDANLATKDIRLKAFDRMINSKLRHIVKRHSGDALVRLDGDVNAASEVFKSTVQSALSLIFTLAATIVTLFAVSWISGVVLLLFGLVMLWINIKFIAPARERYAIARKHVGITVMDMTDLLSNAEMLRFCGENAILLDRYEKDCITLQAKKMSAVKLTAVQNTLGQIQASFVVLFSIGIGFLLWKTSVISIEQIPVLQNMGSMLVNPLSSIGFMIANMQNNLMGGVRVLELVDLPGEDLEQAQAKSVMDIENAISCKRLTFGYDEKPVLDQISFSLPRGKMLAVVGESGSGKSTLLKLLMGLYEYKGSFTVLGKEISSIPPDEVRRLTAYVPQECPLFEGTIFENISLGRSDATEEEVYQAASEAGVAEFVKDFHNGYHTQVGEWGVQLSGGQRQKISIARALLKDAPILLFDEITSSIDSISEQYIQETMEKLRGDKTIVVVAHRLSTIKKADRIIVMDKGRLVETGSHEELMDKEGFYVKLQKLQALGFNG</sequence>
<evidence type="ECO:0000256" key="5">
    <source>
        <dbReference type="ARBA" id="ARBA00022741"/>
    </source>
</evidence>
<evidence type="ECO:0000256" key="4">
    <source>
        <dbReference type="ARBA" id="ARBA00022692"/>
    </source>
</evidence>
<dbReference type="GO" id="GO:0140359">
    <property type="term" value="F:ABC-type transporter activity"/>
    <property type="evidence" value="ECO:0007669"/>
    <property type="project" value="InterPro"/>
</dbReference>
<protein>
    <submittedName>
        <fullName evidence="12">ABC transporter ATP-binding protein</fullName>
    </submittedName>
</protein>
<dbReference type="SUPFAM" id="SSF90123">
    <property type="entry name" value="ABC transporter transmembrane region"/>
    <property type="match status" value="1"/>
</dbReference>
<dbReference type="PROSITE" id="PS50893">
    <property type="entry name" value="ABC_TRANSPORTER_2"/>
    <property type="match status" value="1"/>
</dbReference>
<feature type="transmembrane region" description="Helical" evidence="9">
    <location>
        <begin position="242"/>
        <end position="262"/>
    </location>
</feature>
<evidence type="ECO:0000256" key="8">
    <source>
        <dbReference type="ARBA" id="ARBA00023136"/>
    </source>
</evidence>
<evidence type="ECO:0000256" key="6">
    <source>
        <dbReference type="ARBA" id="ARBA00022840"/>
    </source>
</evidence>
<evidence type="ECO:0000256" key="1">
    <source>
        <dbReference type="ARBA" id="ARBA00004651"/>
    </source>
</evidence>
<keyword evidence="4 9" id="KW-0812">Transmembrane</keyword>
<dbReference type="Pfam" id="PF00664">
    <property type="entry name" value="ABC_membrane"/>
    <property type="match status" value="1"/>
</dbReference>
<evidence type="ECO:0000259" key="11">
    <source>
        <dbReference type="PROSITE" id="PS50929"/>
    </source>
</evidence>
<dbReference type="Pfam" id="PF00005">
    <property type="entry name" value="ABC_tran"/>
    <property type="match status" value="1"/>
</dbReference>
<dbReference type="InterPro" id="IPR017871">
    <property type="entry name" value="ABC_transporter-like_CS"/>
</dbReference>
<dbReference type="GO" id="GO:0005886">
    <property type="term" value="C:plasma membrane"/>
    <property type="evidence" value="ECO:0007669"/>
    <property type="project" value="UniProtKB-SubCell"/>
</dbReference>
<keyword evidence="8 9" id="KW-0472">Membrane</keyword>
<evidence type="ECO:0000313" key="13">
    <source>
        <dbReference type="Proteomes" id="UP000547209"/>
    </source>
</evidence>
<dbReference type="SUPFAM" id="SSF52540">
    <property type="entry name" value="P-loop containing nucleoside triphosphate hydrolases"/>
    <property type="match status" value="1"/>
</dbReference>
<comment type="caution">
    <text evidence="12">The sequence shown here is derived from an EMBL/GenBank/DDBJ whole genome shotgun (WGS) entry which is preliminary data.</text>
</comment>
<feature type="domain" description="ABC transmembrane type-1" evidence="11">
    <location>
        <begin position="30"/>
        <end position="298"/>
    </location>
</feature>
<dbReference type="PROSITE" id="PS00211">
    <property type="entry name" value="ABC_TRANSPORTER_1"/>
    <property type="match status" value="1"/>
</dbReference>
<dbReference type="Gene3D" id="1.20.1560.10">
    <property type="entry name" value="ABC transporter type 1, transmembrane domain"/>
    <property type="match status" value="1"/>
</dbReference>
<dbReference type="PROSITE" id="PS50929">
    <property type="entry name" value="ABC_TM1F"/>
    <property type="match status" value="1"/>
</dbReference>
<evidence type="ECO:0000256" key="9">
    <source>
        <dbReference type="SAM" id="Phobius"/>
    </source>
</evidence>
<evidence type="ECO:0000313" key="12">
    <source>
        <dbReference type="EMBL" id="MBB6670927.1"/>
    </source>
</evidence>
<dbReference type="EMBL" id="JACJVP010000012">
    <property type="protein sequence ID" value="MBB6670927.1"/>
    <property type="molecule type" value="Genomic_DNA"/>
</dbReference>
<evidence type="ECO:0000259" key="10">
    <source>
        <dbReference type="PROSITE" id="PS50893"/>
    </source>
</evidence>
<dbReference type="InterPro" id="IPR003593">
    <property type="entry name" value="AAA+_ATPase"/>
</dbReference>
<dbReference type="InterPro" id="IPR011527">
    <property type="entry name" value="ABC1_TM_dom"/>
</dbReference>
<keyword evidence="2" id="KW-0813">Transport</keyword>
<feature type="transmembrane region" description="Helical" evidence="9">
    <location>
        <begin position="20"/>
        <end position="44"/>
    </location>
</feature>
<dbReference type="GO" id="GO:0005524">
    <property type="term" value="F:ATP binding"/>
    <property type="evidence" value="ECO:0007669"/>
    <property type="project" value="UniProtKB-KW"/>
</dbReference>
<keyword evidence="3" id="KW-1003">Cell membrane</keyword>
<dbReference type="SMART" id="SM00382">
    <property type="entry name" value="AAA"/>
    <property type="match status" value="1"/>
</dbReference>
<evidence type="ECO:0000256" key="2">
    <source>
        <dbReference type="ARBA" id="ARBA00022448"/>
    </source>
</evidence>
<comment type="subcellular location">
    <subcellularLocation>
        <location evidence="1">Cell membrane</location>
        <topology evidence="1">Multi-pass membrane protein</topology>
    </subcellularLocation>
</comment>
<dbReference type="GO" id="GO:0034040">
    <property type="term" value="F:ATPase-coupled lipid transmembrane transporter activity"/>
    <property type="evidence" value="ECO:0007669"/>
    <property type="project" value="TreeGrafter"/>
</dbReference>
<keyword evidence="13" id="KW-1185">Reference proteome</keyword>
<reference evidence="12 13" key="1">
    <citation type="submission" date="2020-08" db="EMBL/GenBank/DDBJ databases">
        <title>Cohnella phylogeny.</title>
        <authorList>
            <person name="Dunlap C."/>
        </authorList>
    </citation>
    <scope>NUCLEOTIDE SEQUENCE [LARGE SCALE GENOMIC DNA]</scope>
    <source>
        <strain evidence="12 13">DSM 28246</strain>
    </source>
</reference>
<feature type="transmembrane region" description="Helical" evidence="9">
    <location>
        <begin position="137"/>
        <end position="170"/>
    </location>
</feature>
<feature type="domain" description="ABC transporter" evidence="10">
    <location>
        <begin position="332"/>
        <end position="564"/>
    </location>
</feature>
<dbReference type="GO" id="GO:0016887">
    <property type="term" value="F:ATP hydrolysis activity"/>
    <property type="evidence" value="ECO:0007669"/>
    <property type="project" value="InterPro"/>
</dbReference>
<dbReference type="Proteomes" id="UP000547209">
    <property type="component" value="Unassembled WGS sequence"/>
</dbReference>